<dbReference type="Proteomes" id="UP000320055">
    <property type="component" value="Unassembled WGS sequence"/>
</dbReference>
<dbReference type="Pfam" id="PF05685">
    <property type="entry name" value="Uma2"/>
    <property type="match status" value="1"/>
</dbReference>
<dbReference type="PANTHER" id="PTHR34107:SF7">
    <property type="entry name" value="SLR2092 PROTEIN"/>
    <property type="match status" value="1"/>
</dbReference>
<dbReference type="Gene3D" id="3.90.1570.10">
    <property type="entry name" value="tt1808, chain A"/>
    <property type="match status" value="2"/>
</dbReference>
<accession>A0A563VZS0</accession>
<dbReference type="RefSeq" id="WP_144866613.1">
    <property type="nucleotide sequence ID" value="NZ_LR213811.1"/>
</dbReference>
<dbReference type="InterPro" id="IPR012296">
    <property type="entry name" value="Nuclease_put_TT1808"/>
</dbReference>
<reference evidence="2 3" key="1">
    <citation type="submission" date="2019-01" db="EMBL/GenBank/DDBJ databases">
        <authorList>
            <person name="Brito A."/>
        </authorList>
    </citation>
    <scope>NUCLEOTIDE SEQUENCE [LARGE SCALE GENOMIC DNA]</scope>
    <source>
        <strain evidence="2">1</strain>
    </source>
</reference>
<organism evidence="2 3">
    <name type="scientific">Hyella patelloides LEGE 07179</name>
    <dbReference type="NCBI Taxonomy" id="945734"/>
    <lineage>
        <taxon>Bacteria</taxon>
        <taxon>Bacillati</taxon>
        <taxon>Cyanobacteriota</taxon>
        <taxon>Cyanophyceae</taxon>
        <taxon>Pleurocapsales</taxon>
        <taxon>Hyellaceae</taxon>
        <taxon>Hyella</taxon>
    </lineage>
</organism>
<dbReference type="AlphaFoldDB" id="A0A563VZS0"/>
<protein>
    <recommendedName>
        <fullName evidence="1">Putative restriction endonuclease domain-containing protein</fullName>
    </recommendedName>
</protein>
<keyword evidence="3" id="KW-1185">Reference proteome</keyword>
<name>A0A563VZS0_9CYAN</name>
<dbReference type="PANTHER" id="PTHR34107">
    <property type="entry name" value="SLL0198 PROTEIN-RELATED"/>
    <property type="match status" value="1"/>
</dbReference>
<proteinExistence type="predicted"/>
<dbReference type="InterPro" id="IPR011335">
    <property type="entry name" value="Restrct_endonuc-II-like"/>
</dbReference>
<sequence length="215" mass="24266">MNAITLNLHPTIELTDEQFALICSTNRDLKLERTATGELVIMPPTGGETGKRNSSINAQLWLWNQQSKLGEVFDSSTGFILPNGATRSPDAAWIKKERWESLTSQQQQQFIPLCPDFAIELRSSSDSLLELQKKMTSDPASPKVRDRRESFRARECARMQEYVANGLTLGWLIDPQNKQVEVYRPNCPVKTLSNPISLSVENILLDFTLDLTDIL</sequence>
<dbReference type="CDD" id="cd06260">
    <property type="entry name" value="DUF820-like"/>
    <property type="match status" value="1"/>
</dbReference>
<evidence type="ECO:0000259" key="1">
    <source>
        <dbReference type="Pfam" id="PF05685"/>
    </source>
</evidence>
<dbReference type="InterPro" id="IPR008538">
    <property type="entry name" value="Uma2"/>
</dbReference>
<dbReference type="SUPFAM" id="SSF52980">
    <property type="entry name" value="Restriction endonuclease-like"/>
    <property type="match status" value="2"/>
</dbReference>
<gene>
    <name evidence="2" type="ORF">H1P_510032</name>
</gene>
<evidence type="ECO:0000313" key="3">
    <source>
        <dbReference type="Proteomes" id="UP000320055"/>
    </source>
</evidence>
<feature type="domain" description="Putative restriction endonuclease" evidence="1">
    <location>
        <begin position="17"/>
        <end position="211"/>
    </location>
</feature>
<evidence type="ECO:0000313" key="2">
    <source>
        <dbReference type="EMBL" id="VEP16929.1"/>
    </source>
</evidence>
<dbReference type="EMBL" id="CAACVJ010000457">
    <property type="protein sequence ID" value="VEP16929.1"/>
    <property type="molecule type" value="Genomic_DNA"/>
</dbReference>